<gene>
    <name evidence="1" type="ORF">MG293_015055</name>
</gene>
<sequence length="143" mass="16322">MKKRGQGHTQINGQAVRSVREAGIPKCEVTELVSDRGVQEPEEKKGVRWREAEIKEPGKEQFERTKKKDKYQPHHIERKMNQCGFCLGNEFSVKGSCPILFVTVLQHNPVCYRGRGSVRKNLLAFSGATEYEGIDKHQNTKQP</sequence>
<dbReference type="EMBL" id="JAKZEL010000019">
    <property type="protein sequence ID" value="KAI4534195.1"/>
    <property type="molecule type" value="Genomic_DNA"/>
</dbReference>
<dbReference type="AlphaFoldDB" id="A0AAD4TXU6"/>
<accession>A0AAD4TXU6</accession>
<comment type="caution">
    <text evidence="1">The sequence shown here is derived from an EMBL/GenBank/DDBJ whole genome shotgun (WGS) entry which is preliminary data.</text>
</comment>
<dbReference type="Proteomes" id="UP001214576">
    <property type="component" value="Unassembled WGS sequence"/>
</dbReference>
<reference evidence="1" key="1">
    <citation type="submission" date="2022-03" db="EMBL/GenBank/DDBJ databases">
        <title>Genomic analyses of argali, domestic sheep and their hybrids provide insights into chromosomal evolution, heterosis and genetic basis of agronomic traits.</title>
        <authorList>
            <person name="Li M."/>
        </authorList>
    </citation>
    <scope>NUCLEOTIDE SEQUENCE</scope>
    <source>
        <strain evidence="1">CAU-MHL-2022a</strain>
        <tissue evidence="1">Skin</tissue>
    </source>
</reference>
<protein>
    <submittedName>
        <fullName evidence="1">Uncharacterized protein</fullName>
    </submittedName>
</protein>
<organism evidence="1 2">
    <name type="scientific">Ovis ammon polii</name>
    <dbReference type="NCBI Taxonomy" id="230172"/>
    <lineage>
        <taxon>Eukaryota</taxon>
        <taxon>Metazoa</taxon>
        <taxon>Chordata</taxon>
        <taxon>Craniata</taxon>
        <taxon>Vertebrata</taxon>
        <taxon>Euteleostomi</taxon>
        <taxon>Mammalia</taxon>
        <taxon>Eutheria</taxon>
        <taxon>Laurasiatheria</taxon>
        <taxon>Artiodactyla</taxon>
        <taxon>Ruminantia</taxon>
        <taxon>Pecora</taxon>
        <taxon>Bovidae</taxon>
        <taxon>Caprinae</taxon>
        <taxon>Ovis</taxon>
    </lineage>
</organism>
<keyword evidence="2" id="KW-1185">Reference proteome</keyword>
<name>A0AAD4TXU6_OVIAM</name>
<proteinExistence type="predicted"/>
<evidence type="ECO:0000313" key="2">
    <source>
        <dbReference type="Proteomes" id="UP001214576"/>
    </source>
</evidence>
<evidence type="ECO:0000313" key="1">
    <source>
        <dbReference type="EMBL" id="KAI4534195.1"/>
    </source>
</evidence>